<keyword evidence="3" id="KW-1185">Reference proteome</keyword>
<dbReference type="AlphaFoldDB" id="A0AAD9D5I8"/>
<evidence type="ECO:0000313" key="3">
    <source>
        <dbReference type="Proteomes" id="UP001224775"/>
    </source>
</evidence>
<feature type="domain" description="Thioredoxin" evidence="1">
    <location>
        <begin position="48"/>
        <end position="197"/>
    </location>
</feature>
<organism evidence="2 3">
    <name type="scientific">Skeletonema marinoi</name>
    <dbReference type="NCBI Taxonomy" id="267567"/>
    <lineage>
        <taxon>Eukaryota</taxon>
        <taxon>Sar</taxon>
        <taxon>Stramenopiles</taxon>
        <taxon>Ochrophyta</taxon>
        <taxon>Bacillariophyta</taxon>
        <taxon>Coscinodiscophyceae</taxon>
        <taxon>Thalassiosirophycidae</taxon>
        <taxon>Thalassiosirales</taxon>
        <taxon>Skeletonemataceae</taxon>
        <taxon>Skeletonema</taxon>
        <taxon>Skeletonema marinoi-dohrnii complex</taxon>
    </lineage>
</organism>
<dbReference type="EMBL" id="JATAAI010000045">
    <property type="protein sequence ID" value="KAK1733708.1"/>
    <property type="molecule type" value="Genomic_DNA"/>
</dbReference>
<dbReference type="InterPro" id="IPR036249">
    <property type="entry name" value="Thioredoxin-like_sf"/>
</dbReference>
<dbReference type="GO" id="GO:0015035">
    <property type="term" value="F:protein-disulfide reductase activity"/>
    <property type="evidence" value="ECO:0007669"/>
    <property type="project" value="TreeGrafter"/>
</dbReference>
<proteinExistence type="predicted"/>
<dbReference type="SUPFAM" id="SSF52833">
    <property type="entry name" value="Thioredoxin-like"/>
    <property type="match status" value="1"/>
</dbReference>
<evidence type="ECO:0000259" key="1">
    <source>
        <dbReference type="PROSITE" id="PS51352"/>
    </source>
</evidence>
<sequence length="258" mass="28224">MLFVTPTKNTMPSNTLTILSSLANNMSSLPIIAAIVLHSCHLSASFSTLPTSPRQHFVANRQHYEILRQQDTSLFSTAAAAIHHLDDSNMKNLLFSTPPDSPSAVLVDAYTQWCGPCKLIEPLITSTAEKYSNQLSILKYDVEGSNNQDLKVELLLQGVRVSGLPTLILYWKGEPVASHSGVISEEGLEDWLEVNLFSNVELNRQSVVSNDGGAVTKKTKEVNNNSEGTDEEVATAPKRGFVSFASQYGKDDYALSSY</sequence>
<dbReference type="Proteomes" id="UP001224775">
    <property type="component" value="Unassembled WGS sequence"/>
</dbReference>
<dbReference type="GO" id="GO:0005737">
    <property type="term" value="C:cytoplasm"/>
    <property type="evidence" value="ECO:0007669"/>
    <property type="project" value="TreeGrafter"/>
</dbReference>
<dbReference type="InterPro" id="IPR013766">
    <property type="entry name" value="Thioredoxin_domain"/>
</dbReference>
<reference evidence="2" key="1">
    <citation type="submission" date="2023-06" db="EMBL/GenBank/DDBJ databases">
        <title>Survivors Of The Sea: Transcriptome response of Skeletonema marinoi to long-term dormancy.</title>
        <authorList>
            <person name="Pinder M.I.M."/>
            <person name="Kourtchenko O."/>
            <person name="Robertson E.K."/>
            <person name="Larsson T."/>
            <person name="Maumus F."/>
            <person name="Osuna-Cruz C.M."/>
            <person name="Vancaester E."/>
            <person name="Stenow R."/>
            <person name="Vandepoele K."/>
            <person name="Ploug H."/>
            <person name="Bruchert V."/>
            <person name="Godhe A."/>
            <person name="Topel M."/>
        </authorList>
    </citation>
    <scope>NUCLEOTIDE SEQUENCE</scope>
    <source>
        <strain evidence="2">R05AC</strain>
    </source>
</reference>
<gene>
    <name evidence="2" type="ORF">QTG54_015563</name>
</gene>
<dbReference type="PROSITE" id="PS51352">
    <property type="entry name" value="THIOREDOXIN_2"/>
    <property type="match status" value="1"/>
</dbReference>
<comment type="caution">
    <text evidence="2">The sequence shown here is derived from an EMBL/GenBank/DDBJ whole genome shotgun (WGS) entry which is preliminary data.</text>
</comment>
<dbReference type="Gene3D" id="3.40.30.10">
    <property type="entry name" value="Glutaredoxin"/>
    <property type="match status" value="1"/>
</dbReference>
<dbReference type="CDD" id="cd02947">
    <property type="entry name" value="TRX_family"/>
    <property type="match status" value="1"/>
</dbReference>
<dbReference type="PANTHER" id="PTHR45663:SF11">
    <property type="entry name" value="GEO12009P1"/>
    <property type="match status" value="1"/>
</dbReference>
<accession>A0AAD9D5I8</accession>
<name>A0AAD9D5I8_9STRA</name>
<evidence type="ECO:0000313" key="2">
    <source>
        <dbReference type="EMBL" id="KAK1733708.1"/>
    </source>
</evidence>
<dbReference type="Pfam" id="PF00085">
    <property type="entry name" value="Thioredoxin"/>
    <property type="match status" value="1"/>
</dbReference>
<dbReference type="PANTHER" id="PTHR45663">
    <property type="entry name" value="GEO12009P1"/>
    <property type="match status" value="1"/>
</dbReference>
<protein>
    <submittedName>
        <fullName evidence="2">Thioredoxin domain-containing protein</fullName>
    </submittedName>
</protein>